<evidence type="ECO:0000256" key="2">
    <source>
        <dbReference type="SAM" id="Phobius"/>
    </source>
</evidence>
<feature type="domain" description="AB hydrolase-1" evidence="3">
    <location>
        <begin position="237"/>
        <end position="412"/>
    </location>
</feature>
<sequence>MTARWTTQRIWRYPLQNAAGRPPSRSLYSLSPTRPESDNGTKCKTHNLSHLQTSWKSPVITFRNIQHRQTTRTPVQKRSLFTSSIPTILIPPAIFIGLLVALWTWKCFWIIMLQDKLLYLSWLPPLSRSEKIKDYKREFRGVRWSESFIRSGDGTRLAICKGRLPSSARSVKNGDGGSGPTKKKVKVVICYFQGNGGSTPLRLPLLSLVMNAIQESASSSSSSSMTDSENIEHEYEYIVAALSYRGYWKSSGRATQRGIEADAQAFLDWVYATYASGSEDLRLILWGHSLGAAVASSALAKRLSTRTATKMSGVSRGNITGLILEAPISSIKDMLIALYPQKWLPYRYLHPFSWNNWDVAGNLEQLAQQYKTPFGNATGSTSKAGVPPILLLSAENDEVIPLWVADQLEEKGKNLGLDIERVNVKGAMHIEAPLKAGGRAKLVRFMRGCAEDGIKT</sequence>
<dbReference type="AlphaFoldDB" id="A0A3D8QH56"/>
<dbReference type="Gene3D" id="3.40.50.1820">
    <property type="entry name" value="alpha/beta hydrolase"/>
    <property type="match status" value="1"/>
</dbReference>
<keyword evidence="2" id="KW-0812">Transmembrane</keyword>
<keyword evidence="2" id="KW-0472">Membrane</keyword>
<dbReference type="GeneID" id="38121044"/>
<reference evidence="4 5" key="1">
    <citation type="journal article" date="2018" name="IMA Fungus">
        <title>IMA Genome-F 9: Draft genome sequence of Annulohypoxylon stygium, Aspergillus mulundensis, Berkeleyomyces basicola (syn. Thielaviopsis basicola), Ceratocystis smalleyi, two Cercospora beticola strains, Coleophoma cylindrospora, Fusarium fracticaudum, Phialophora cf. hyalina, and Morchella septimelata.</title>
        <authorList>
            <person name="Wingfield B.D."/>
            <person name="Bills G.F."/>
            <person name="Dong Y."/>
            <person name="Huang W."/>
            <person name="Nel W.J."/>
            <person name="Swalarsk-Parry B.S."/>
            <person name="Vaghefi N."/>
            <person name="Wilken P.M."/>
            <person name="An Z."/>
            <person name="de Beer Z.W."/>
            <person name="De Vos L."/>
            <person name="Chen L."/>
            <person name="Duong T.A."/>
            <person name="Gao Y."/>
            <person name="Hammerbacher A."/>
            <person name="Kikkert J.R."/>
            <person name="Li Y."/>
            <person name="Li H."/>
            <person name="Li K."/>
            <person name="Li Q."/>
            <person name="Liu X."/>
            <person name="Ma X."/>
            <person name="Naidoo K."/>
            <person name="Pethybridge S.J."/>
            <person name="Sun J."/>
            <person name="Steenkamp E.T."/>
            <person name="van der Nest M.A."/>
            <person name="van Wyk S."/>
            <person name="Wingfield M.J."/>
            <person name="Xiong C."/>
            <person name="Yue Q."/>
            <person name="Zhang X."/>
        </authorList>
    </citation>
    <scope>NUCLEOTIDE SEQUENCE [LARGE SCALE GENOMIC DNA]</scope>
    <source>
        <strain evidence="4 5">DSM 5745</strain>
    </source>
</reference>
<evidence type="ECO:0000256" key="1">
    <source>
        <dbReference type="SAM" id="MobiDB-lite"/>
    </source>
</evidence>
<organism evidence="4 5">
    <name type="scientific">Aspergillus mulundensis</name>
    <dbReference type="NCBI Taxonomy" id="1810919"/>
    <lineage>
        <taxon>Eukaryota</taxon>
        <taxon>Fungi</taxon>
        <taxon>Dikarya</taxon>
        <taxon>Ascomycota</taxon>
        <taxon>Pezizomycotina</taxon>
        <taxon>Eurotiomycetes</taxon>
        <taxon>Eurotiomycetidae</taxon>
        <taxon>Eurotiales</taxon>
        <taxon>Aspergillaceae</taxon>
        <taxon>Aspergillus</taxon>
        <taxon>Aspergillus subgen. Nidulantes</taxon>
    </lineage>
</organism>
<accession>A0A3D8QH56</accession>
<dbReference type="STRING" id="1810919.A0A3D8QH56"/>
<evidence type="ECO:0000313" key="4">
    <source>
        <dbReference type="EMBL" id="RDW61176.1"/>
    </source>
</evidence>
<protein>
    <recommendedName>
        <fullName evidence="3">AB hydrolase-1 domain-containing protein</fullName>
    </recommendedName>
</protein>
<proteinExistence type="predicted"/>
<dbReference type="RefSeq" id="XP_026598708.1">
    <property type="nucleotide sequence ID" value="XM_026752690.1"/>
</dbReference>
<dbReference type="Pfam" id="PF12697">
    <property type="entry name" value="Abhydrolase_6"/>
    <property type="match status" value="1"/>
</dbReference>
<dbReference type="PANTHER" id="PTHR12277:SF64">
    <property type="entry name" value="SUPERFAMILY HYDROLASE, PUTATIVE (AFU_ORTHOLOGUE AFUA_3G01760)-RELATED"/>
    <property type="match status" value="1"/>
</dbReference>
<dbReference type="InterPro" id="IPR000073">
    <property type="entry name" value="AB_hydrolase_1"/>
</dbReference>
<dbReference type="GO" id="GO:0008474">
    <property type="term" value="F:palmitoyl-(protein) hydrolase activity"/>
    <property type="evidence" value="ECO:0007669"/>
    <property type="project" value="TreeGrafter"/>
</dbReference>
<comment type="caution">
    <text evidence="4">The sequence shown here is derived from an EMBL/GenBank/DDBJ whole genome shotgun (WGS) entry which is preliminary data.</text>
</comment>
<gene>
    <name evidence="4" type="ORF">DSM5745_10674</name>
</gene>
<dbReference type="InterPro" id="IPR029058">
    <property type="entry name" value="AB_hydrolase_fold"/>
</dbReference>
<dbReference type="EMBL" id="PVWQ01000017">
    <property type="protein sequence ID" value="RDW61176.1"/>
    <property type="molecule type" value="Genomic_DNA"/>
</dbReference>
<feature type="compositionally biased region" description="Low complexity" evidence="1">
    <location>
        <begin position="21"/>
        <end position="34"/>
    </location>
</feature>
<feature type="transmembrane region" description="Helical" evidence="2">
    <location>
        <begin position="80"/>
        <end position="105"/>
    </location>
</feature>
<dbReference type="PANTHER" id="PTHR12277">
    <property type="entry name" value="ALPHA/BETA HYDROLASE DOMAIN-CONTAINING PROTEIN"/>
    <property type="match status" value="1"/>
</dbReference>
<evidence type="ECO:0000259" key="3">
    <source>
        <dbReference type="Pfam" id="PF12697"/>
    </source>
</evidence>
<keyword evidence="2" id="KW-1133">Transmembrane helix</keyword>
<dbReference type="Proteomes" id="UP000256690">
    <property type="component" value="Unassembled WGS sequence"/>
</dbReference>
<name>A0A3D8QH56_9EURO</name>
<dbReference type="SUPFAM" id="SSF53474">
    <property type="entry name" value="alpha/beta-Hydrolases"/>
    <property type="match status" value="1"/>
</dbReference>
<dbReference type="GO" id="GO:0016020">
    <property type="term" value="C:membrane"/>
    <property type="evidence" value="ECO:0007669"/>
    <property type="project" value="TreeGrafter"/>
</dbReference>
<keyword evidence="5" id="KW-1185">Reference proteome</keyword>
<evidence type="ECO:0000313" key="5">
    <source>
        <dbReference type="Proteomes" id="UP000256690"/>
    </source>
</evidence>
<feature type="region of interest" description="Disordered" evidence="1">
    <location>
        <begin position="20"/>
        <end position="42"/>
    </location>
</feature>
<dbReference type="OrthoDB" id="10249433at2759"/>